<proteinExistence type="predicted"/>
<reference evidence="1" key="1">
    <citation type="submission" date="2023-06" db="EMBL/GenBank/DDBJ databases">
        <authorList>
            <consortium name="Lawrence Berkeley National Laboratory"/>
            <person name="Ahrendt S."/>
            <person name="Sahu N."/>
            <person name="Indic B."/>
            <person name="Wong-Bajracharya J."/>
            <person name="Merenyi Z."/>
            <person name="Ke H.-M."/>
            <person name="Monk M."/>
            <person name="Kocsube S."/>
            <person name="Drula E."/>
            <person name="Lipzen A."/>
            <person name="Balint B."/>
            <person name="Henrissat B."/>
            <person name="Andreopoulos B."/>
            <person name="Martin F.M."/>
            <person name="Harder C.B."/>
            <person name="Rigling D."/>
            <person name="Ford K.L."/>
            <person name="Foster G.D."/>
            <person name="Pangilinan J."/>
            <person name="Papanicolaou A."/>
            <person name="Barry K."/>
            <person name="LaButti K."/>
            <person name="Viragh M."/>
            <person name="Koriabine M."/>
            <person name="Yan M."/>
            <person name="Riley R."/>
            <person name="Champramary S."/>
            <person name="Plett K.L."/>
            <person name="Tsai I.J."/>
            <person name="Slot J."/>
            <person name="Sipos G."/>
            <person name="Plett J."/>
            <person name="Nagy L.G."/>
            <person name="Grigoriev I.V."/>
        </authorList>
    </citation>
    <scope>NUCLEOTIDE SEQUENCE</scope>
    <source>
        <strain evidence="1">HWK02</strain>
    </source>
</reference>
<accession>A0AA39PX34</accession>
<dbReference type="Proteomes" id="UP001175228">
    <property type="component" value="Unassembled WGS sequence"/>
</dbReference>
<keyword evidence="2" id="KW-1185">Reference proteome</keyword>
<name>A0AA39PX34_9AGAR</name>
<evidence type="ECO:0000313" key="1">
    <source>
        <dbReference type="EMBL" id="KAK0492001.1"/>
    </source>
</evidence>
<organism evidence="1 2">
    <name type="scientific">Armillaria luteobubalina</name>
    <dbReference type="NCBI Taxonomy" id="153913"/>
    <lineage>
        <taxon>Eukaryota</taxon>
        <taxon>Fungi</taxon>
        <taxon>Dikarya</taxon>
        <taxon>Basidiomycota</taxon>
        <taxon>Agaricomycotina</taxon>
        <taxon>Agaricomycetes</taxon>
        <taxon>Agaricomycetidae</taxon>
        <taxon>Agaricales</taxon>
        <taxon>Marasmiineae</taxon>
        <taxon>Physalacriaceae</taxon>
        <taxon>Armillaria</taxon>
    </lineage>
</organism>
<sequence length="143" mass="15934">MATVGKGRAAHPANGYRNELEQGLATDRCMVYSSSGMHYPMFARLVPHWMLQTQTALVSSIRIALHNYRTFGNQVAAGECHPPSLLSHYIDWKQAKRLGQLGEIAPVGKGYLKADDIDRNDPEYMALTFSPLFLLAQKESPTQ</sequence>
<dbReference type="AlphaFoldDB" id="A0AA39PX34"/>
<evidence type="ECO:0000313" key="2">
    <source>
        <dbReference type="Proteomes" id="UP001175228"/>
    </source>
</evidence>
<comment type="caution">
    <text evidence="1">The sequence shown here is derived from an EMBL/GenBank/DDBJ whole genome shotgun (WGS) entry which is preliminary data.</text>
</comment>
<protein>
    <submittedName>
        <fullName evidence="1">Uncharacterized protein</fullName>
    </submittedName>
</protein>
<dbReference type="EMBL" id="JAUEPU010000032">
    <property type="protein sequence ID" value="KAK0492001.1"/>
    <property type="molecule type" value="Genomic_DNA"/>
</dbReference>
<gene>
    <name evidence="1" type="ORF">EDD18DRAFT_1109406</name>
</gene>